<organism evidence="8 9">
    <name type="scientific">Orbilia ellipsospora</name>
    <dbReference type="NCBI Taxonomy" id="2528407"/>
    <lineage>
        <taxon>Eukaryota</taxon>
        <taxon>Fungi</taxon>
        <taxon>Dikarya</taxon>
        <taxon>Ascomycota</taxon>
        <taxon>Pezizomycotina</taxon>
        <taxon>Orbiliomycetes</taxon>
        <taxon>Orbiliales</taxon>
        <taxon>Orbiliaceae</taxon>
        <taxon>Orbilia</taxon>
    </lineage>
</organism>
<comment type="caution">
    <text evidence="8">The sequence shown here is derived from an EMBL/GenBank/DDBJ whole genome shotgun (WGS) entry which is preliminary data.</text>
</comment>
<dbReference type="AlphaFoldDB" id="A0AAV9XJG3"/>
<comment type="similarity">
    <text evidence="2">Belongs to the CMC4 family.</text>
</comment>
<name>A0AAV9XJG3_9PEZI</name>
<dbReference type="EMBL" id="JAVHJO010000003">
    <property type="protein sequence ID" value="KAK6542104.1"/>
    <property type="molecule type" value="Genomic_DNA"/>
</dbReference>
<evidence type="ECO:0000256" key="7">
    <source>
        <dbReference type="PIRSR" id="PIRSR627179-50"/>
    </source>
</evidence>
<dbReference type="InterPro" id="IPR027179">
    <property type="entry name" value="CMC4"/>
</dbReference>
<dbReference type="SUPFAM" id="SSF47072">
    <property type="entry name" value="Cysteine alpha-hairpin motif"/>
    <property type="match status" value="1"/>
</dbReference>
<evidence type="ECO:0000256" key="1">
    <source>
        <dbReference type="ARBA" id="ARBA00004569"/>
    </source>
</evidence>
<keyword evidence="9" id="KW-1185">Reference proteome</keyword>
<reference evidence="8 9" key="1">
    <citation type="submission" date="2019-10" db="EMBL/GenBank/DDBJ databases">
        <authorList>
            <person name="Palmer J.M."/>
        </authorList>
    </citation>
    <scope>NUCLEOTIDE SEQUENCE [LARGE SCALE GENOMIC DNA]</scope>
    <source>
        <strain evidence="8 9">TWF694</strain>
    </source>
</reference>
<gene>
    <name evidence="8" type="primary">CMC4</name>
    <name evidence="8" type="ORF">TWF694_007873</name>
</gene>
<feature type="disulfide bond" evidence="7">
    <location>
        <begin position="45"/>
        <end position="56"/>
    </location>
</feature>
<dbReference type="PANTHER" id="PTHR15590:SF0">
    <property type="entry name" value="CX9C MOTIF-CONTAINING PROTEIN 4"/>
    <property type="match status" value="1"/>
</dbReference>
<evidence type="ECO:0000256" key="4">
    <source>
        <dbReference type="ARBA" id="ARBA00022737"/>
    </source>
</evidence>
<feature type="disulfide bond" evidence="7">
    <location>
        <begin position="35"/>
        <end position="66"/>
    </location>
</feature>
<evidence type="ECO:0000256" key="3">
    <source>
        <dbReference type="ARBA" id="ARBA00019406"/>
    </source>
</evidence>
<dbReference type="PROSITE" id="PS51808">
    <property type="entry name" value="CHCH"/>
    <property type="match status" value="1"/>
</dbReference>
<evidence type="ECO:0000313" key="8">
    <source>
        <dbReference type="EMBL" id="KAK6542104.1"/>
    </source>
</evidence>
<evidence type="ECO:0000256" key="6">
    <source>
        <dbReference type="ARBA" id="ARBA00023157"/>
    </source>
</evidence>
<evidence type="ECO:0000313" key="9">
    <source>
        <dbReference type="Proteomes" id="UP001365542"/>
    </source>
</evidence>
<comment type="subcellular location">
    <subcellularLocation>
        <location evidence="1">Mitochondrion intermembrane space</location>
    </subcellularLocation>
</comment>
<evidence type="ECO:0000256" key="5">
    <source>
        <dbReference type="ARBA" id="ARBA00023128"/>
    </source>
</evidence>
<feature type="disulfide bond" evidence="7">
    <location>
        <begin position="67"/>
        <end position="83"/>
    </location>
</feature>
<dbReference type="GO" id="GO:0005758">
    <property type="term" value="C:mitochondrial intermembrane space"/>
    <property type="evidence" value="ECO:0007669"/>
    <property type="project" value="UniProtKB-SubCell"/>
</dbReference>
<protein>
    <recommendedName>
        <fullName evidence="3">Cx9C motif-containing protein 4, mitochondrial</fullName>
    </recommendedName>
</protein>
<keyword evidence="6 7" id="KW-1015">Disulfide bond</keyword>
<dbReference type="Pfam" id="PF08991">
    <property type="entry name" value="CMC4"/>
    <property type="match status" value="1"/>
</dbReference>
<proteinExistence type="inferred from homology"/>
<sequence length="102" mass="11556">MISSDTSTFTSNQIETHIEDMGISIEEAVKQDPPCHSKACAIQDCIQKNRFDESKCQAQIDALYACCAEFYRVKGRDARSVSCPKPNLLDLKIEQRKKDKNK</sequence>
<accession>A0AAV9XJG3</accession>
<keyword evidence="5" id="KW-0496">Mitochondrion</keyword>
<dbReference type="InterPro" id="IPR009069">
    <property type="entry name" value="Cys_alpha_HP_mot_SF"/>
</dbReference>
<dbReference type="PANTHER" id="PTHR15590">
    <property type="entry name" value="CX9C MOTIF-CONTAINING PROTEIN 4"/>
    <property type="match status" value="1"/>
</dbReference>
<keyword evidence="4" id="KW-0677">Repeat</keyword>
<dbReference type="Proteomes" id="UP001365542">
    <property type="component" value="Unassembled WGS sequence"/>
</dbReference>
<dbReference type="FunFam" id="1.10.287.1130:FF:000008">
    <property type="entry name" value="Cx9C motif-containing protein 4, mitochondrial"/>
    <property type="match status" value="1"/>
</dbReference>
<dbReference type="Gene3D" id="1.10.287.1130">
    <property type="entry name" value="CytochromE C oxidase copper chaperone"/>
    <property type="match status" value="1"/>
</dbReference>
<evidence type="ECO:0000256" key="2">
    <source>
        <dbReference type="ARBA" id="ARBA00009858"/>
    </source>
</evidence>